<name>A0AAE0NR48_9PEZI</name>
<protein>
    <submittedName>
        <fullName evidence="1">Uncharacterized protein</fullName>
    </submittedName>
</protein>
<dbReference type="AlphaFoldDB" id="A0AAE0NR48"/>
<evidence type="ECO:0000313" key="1">
    <source>
        <dbReference type="EMBL" id="KAK3386141.1"/>
    </source>
</evidence>
<comment type="caution">
    <text evidence="1">The sequence shown here is derived from an EMBL/GenBank/DDBJ whole genome shotgun (WGS) entry which is preliminary data.</text>
</comment>
<reference evidence="1" key="1">
    <citation type="journal article" date="2023" name="Mol. Phylogenet. Evol.">
        <title>Genome-scale phylogeny and comparative genomics of the fungal order Sordariales.</title>
        <authorList>
            <person name="Hensen N."/>
            <person name="Bonometti L."/>
            <person name="Westerberg I."/>
            <person name="Brannstrom I.O."/>
            <person name="Guillou S."/>
            <person name="Cros-Aarteil S."/>
            <person name="Calhoun S."/>
            <person name="Haridas S."/>
            <person name="Kuo A."/>
            <person name="Mondo S."/>
            <person name="Pangilinan J."/>
            <person name="Riley R."/>
            <person name="LaButti K."/>
            <person name="Andreopoulos B."/>
            <person name="Lipzen A."/>
            <person name="Chen C."/>
            <person name="Yan M."/>
            <person name="Daum C."/>
            <person name="Ng V."/>
            <person name="Clum A."/>
            <person name="Steindorff A."/>
            <person name="Ohm R.A."/>
            <person name="Martin F."/>
            <person name="Silar P."/>
            <person name="Natvig D.O."/>
            <person name="Lalanne C."/>
            <person name="Gautier V."/>
            <person name="Ament-Velasquez S.L."/>
            <person name="Kruys A."/>
            <person name="Hutchinson M.I."/>
            <person name="Powell A.J."/>
            <person name="Barry K."/>
            <person name="Miller A.N."/>
            <person name="Grigoriev I.V."/>
            <person name="Debuchy R."/>
            <person name="Gladieux P."/>
            <person name="Hiltunen Thoren M."/>
            <person name="Johannesson H."/>
        </authorList>
    </citation>
    <scope>NUCLEOTIDE SEQUENCE</scope>
    <source>
        <strain evidence="1">CBS 232.78</strain>
    </source>
</reference>
<dbReference type="EMBL" id="JAULSW010000004">
    <property type="protein sequence ID" value="KAK3386141.1"/>
    <property type="molecule type" value="Genomic_DNA"/>
</dbReference>
<organism evidence="1 2">
    <name type="scientific">Podospora didyma</name>
    <dbReference type="NCBI Taxonomy" id="330526"/>
    <lineage>
        <taxon>Eukaryota</taxon>
        <taxon>Fungi</taxon>
        <taxon>Dikarya</taxon>
        <taxon>Ascomycota</taxon>
        <taxon>Pezizomycotina</taxon>
        <taxon>Sordariomycetes</taxon>
        <taxon>Sordariomycetidae</taxon>
        <taxon>Sordariales</taxon>
        <taxon>Podosporaceae</taxon>
        <taxon>Podospora</taxon>
    </lineage>
</organism>
<gene>
    <name evidence="1" type="ORF">B0H63DRAFT_523459</name>
</gene>
<sequence>MSPMGVLWGLLRPVTIRVPSSPEAALGRPQLLNTWLEFSWDKQGWIWGDVSPIRGCDGAVRMWSTDGGNVQRGFSDWIFDGAGNAYIDDAYGNSVIASNNGRFGSEWYAGRPLVAGSGAERSRTESRVIMGPSLTYEHGQKYYGH</sequence>
<evidence type="ECO:0000313" key="2">
    <source>
        <dbReference type="Proteomes" id="UP001285441"/>
    </source>
</evidence>
<reference evidence="1" key="2">
    <citation type="submission" date="2023-06" db="EMBL/GenBank/DDBJ databases">
        <authorList>
            <consortium name="Lawrence Berkeley National Laboratory"/>
            <person name="Haridas S."/>
            <person name="Hensen N."/>
            <person name="Bonometti L."/>
            <person name="Westerberg I."/>
            <person name="Brannstrom I.O."/>
            <person name="Guillou S."/>
            <person name="Cros-Aarteil S."/>
            <person name="Calhoun S."/>
            <person name="Kuo A."/>
            <person name="Mondo S."/>
            <person name="Pangilinan J."/>
            <person name="Riley R."/>
            <person name="LaButti K."/>
            <person name="Andreopoulos B."/>
            <person name="Lipzen A."/>
            <person name="Chen C."/>
            <person name="Yanf M."/>
            <person name="Daum C."/>
            <person name="Ng V."/>
            <person name="Clum A."/>
            <person name="Steindorff A."/>
            <person name="Ohm R."/>
            <person name="Martin F."/>
            <person name="Silar P."/>
            <person name="Natvig D."/>
            <person name="Lalanne C."/>
            <person name="Gautier V."/>
            <person name="Ament-velasquez S.L."/>
            <person name="Kruys A."/>
            <person name="Hutchinson M.I."/>
            <person name="Powell A.J."/>
            <person name="Barry K."/>
            <person name="Miller A.N."/>
            <person name="Grigoriev I.V."/>
            <person name="Debuchy R."/>
            <person name="Gladieux P."/>
            <person name="Thoren M.H."/>
            <person name="Johannesson H."/>
        </authorList>
    </citation>
    <scope>NUCLEOTIDE SEQUENCE</scope>
    <source>
        <strain evidence="1">CBS 232.78</strain>
    </source>
</reference>
<dbReference type="Proteomes" id="UP001285441">
    <property type="component" value="Unassembled WGS sequence"/>
</dbReference>
<proteinExistence type="predicted"/>
<accession>A0AAE0NR48</accession>
<keyword evidence="2" id="KW-1185">Reference proteome</keyword>